<name>A0A5J9SNT6_9POAL</name>
<dbReference type="Gene3D" id="2.40.330.10">
    <property type="entry name" value="DNA-binding pseudobarrel domain"/>
    <property type="match status" value="1"/>
</dbReference>
<dbReference type="Gene3D" id="3.40.50.1820">
    <property type="entry name" value="alpha/beta hydrolase"/>
    <property type="match status" value="1"/>
</dbReference>
<evidence type="ECO:0000256" key="5">
    <source>
        <dbReference type="ARBA" id="ARBA00023242"/>
    </source>
</evidence>
<proteinExistence type="predicted"/>
<dbReference type="PANTHER" id="PTHR46086">
    <property type="entry name" value="ALPHA/BETA-HYDROLASES SUPERFAMILY PROTEIN"/>
    <property type="match status" value="1"/>
</dbReference>
<feature type="region of interest" description="Disordered" evidence="6">
    <location>
        <begin position="282"/>
        <end position="324"/>
    </location>
</feature>
<dbReference type="InterPro" id="IPR003340">
    <property type="entry name" value="B3_DNA-bd"/>
</dbReference>
<dbReference type="CDD" id="cd10017">
    <property type="entry name" value="B3_DNA"/>
    <property type="match status" value="1"/>
</dbReference>
<keyword evidence="3" id="KW-0238">DNA-binding</keyword>
<evidence type="ECO:0000256" key="2">
    <source>
        <dbReference type="ARBA" id="ARBA00023015"/>
    </source>
</evidence>
<feature type="non-terminal residue" evidence="8">
    <location>
        <position position="1"/>
    </location>
</feature>
<dbReference type="InterPro" id="IPR015300">
    <property type="entry name" value="DNA-bd_pseudobarrel_sf"/>
</dbReference>
<comment type="subcellular location">
    <subcellularLocation>
        <location evidence="1">Nucleus</location>
    </subcellularLocation>
</comment>
<sequence>MMMDKAADASVIVLSFRGTEPFNMRDWSTDVNLSWLGMGTMGHVHIGFLKALGLQEEDGKDAGRAFPKQSPNADADKPFAYYRLRDIMNTLARTTSSKIAAVRGEPAAWSYEAGDGRAGCQLPGCGSAYAAPPACRYVDSHCGWKQEFQQDQALLGMGYSVKGLAFIKQFKEGFNESMVISKRFVKQVGGKISSKVKLVVPTGATYEVEVQLLHGDMAFANGWASFCQQTNFQIGQSAVFGYEGPGVFNVRLFDCDGAENILAYAPPYPEYLGDVQEHRYGAKGETEAETPSRMESGEGSREATQEASIRDGSEKHSSLQGHSGLLKRIHKCMLDGRYKEDRVPQPGSCKRL</sequence>
<evidence type="ECO:0000313" key="8">
    <source>
        <dbReference type="EMBL" id="TVU00656.1"/>
    </source>
</evidence>
<evidence type="ECO:0000256" key="3">
    <source>
        <dbReference type="ARBA" id="ARBA00023125"/>
    </source>
</evidence>
<protein>
    <recommendedName>
        <fullName evidence="7">TF-B3 domain-containing protein</fullName>
    </recommendedName>
</protein>
<dbReference type="GO" id="GO:0005634">
    <property type="term" value="C:nucleus"/>
    <property type="evidence" value="ECO:0007669"/>
    <property type="project" value="UniProtKB-SubCell"/>
</dbReference>
<dbReference type="SMART" id="SM01019">
    <property type="entry name" value="B3"/>
    <property type="match status" value="1"/>
</dbReference>
<gene>
    <name evidence="8" type="ORF">EJB05_53910</name>
</gene>
<keyword evidence="9" id="KW-1185">Reference proteome</keyword>
<dbReference type="Gramene" id="TVU00656">
    <property type="protein sequence ID" value="TVU00656"/>
    <property type="gene ID" value="EJB05_53910"/>
</dbReference>
<dbReference type="AlphaFoldDB" id="A0A5J9SNT6"/>
<dbReference type="PANTHER" id="PTHR46086:SF17">
    <property type="entry name" value="ALPHA_BETA-HYDROLASES SUPERFAMILY PROTEIN"/>
    <property type="match status" value="1"/>
</dbReference>
<keyword evidence="2" id="KW-0805">Transcription regulation</keyword>
<dbReference type="PROSITE" id="PS50863">
    <property type="entry name" value="B3"/>
    <property type="match status" value="1"/>
</dbReference>
<feature type="domain" description="TF-B3" evidence="7">
    <location>
        <begin position="163"/>
        <end position="256"/>
    </location>
</feature>
<dbReference type="SUPFAM" id="SSF101936">
    <property type="entry name" value="DNA-binding pseudobarrel domain"/>
    <property type="match status" value="1"/>
</dbReference>
<feature type="compositionally biased region" description="Basic and acidic residues" evidence="6">
    <location>
        <begin position="282"/>
        <end position="317"/>
    </location>
</feature>
<organism evidence="8 9">
    <name type="scientific">Eragrostis curvula</name>
    <name type="common">weeping love grass</name>
    <dbReference type="NCBI Taxonomy" id="38414"/>
    <lineage>
        <taxon>Eukaryota</taxon>
        <taxon>Viridiplantae</taxon>
        <taxon>Streptophyta</taxon>
        <taxon>Embryophyta</taxon>
        <taxon>Tracheophyta</taxon>
        <taxon>Spermatophyta</taxon>
        <taxon>Magnoliopsida</taxon>
        <taxon>Liliopsida</taxon>
        <taxon>Poales</taxon>
        <taxon>Poaceae</taxon>
        <taxon>PACMAD clade</taxon>
        <taxon>Chloridoideae</taxon>
        <taxon>Eragrostideae</taxon>
        <taxon>Eragrostidinae</taxon>
        <taxon>Eragrostis</taxon>
    </lineage>
</organism>
<keyword evidence="5" id="KW-0539">Nucleus</keyword>
<accession>A0A5J9SNT6</accession>
<evidence type="ECO:0000313" key="9">
    <source>
        <dbReference type="Proteomes" id="UP000324897"/>
    </source>
</evidence>
<reference evidence="8 9" key="1">
    <citation type="journal article" date="2019" name="Sci. Rep.">
        <title>A high-quality genome of Eragrostis curvula grass provides insights into Poaceae evolution and supports new strategies to enhance forage quality.</title>
        <authorList>
            <person name="Carballo J."/>
            <person name="Santos B.A.C.M."/>
            <person name="Zappacosta D."/>
            <person name="Garbus I."/>
            <person name="Selva J.P."/>
            <person name="Gallo C.A."/>
            <person name="Diaz A."/>
            <person name="Albertini E."/>
            <person name="Caccamo M."/>
            <person name="Echenique V."/>
        </authorList>
    </citation>
    <scope>NUCLEOTIDE SEQUENCE [LARGE SCALE GENOMIC DNA]</scope>
    <source>
        <strain evidence="9">cv. Victoria</strain>
        <tissue evidence="8">Leaf</tissue>
    </source>
</reference>
<dbReference type="GO" id="GO:0006629">
    <property type="term" value="P:lipid metabolic process"/>
    <property type="evidence" value="ECO:0007669"/>
    <property type="project" value="InterPro"/>
</dbReference>
<dbReference type="Pfam" id="PF02362">
    <property type="entry name" value="B3"/>
    <property type="match status" value="1"/>
</dbReference>
<evidence type="ECO:0000259" key="7">
    <source>
        <dbReference type="PROSITE" id="PS50863"/>
    </source>
</evidence>
<evidence type="ECO:0000256" key="4">
    <source>
        <dbReference type="ARBA" id="ARBA00023163"/>
    </source>
</evidence>
<dbReference type="InterPro" id="IPR044819">
    <property type="entry name" value="OBL-like"/>
</dbReference>
<dbReference type="GO" id="GO:0003677">
    <property type="term" value="F:DNA binding"/>
    <property type="evidence" value="ECO:0007669"/>
    <property type="project" value="UniProtKB-KW"/>
</dbReference>
<evidence type="ECO:0000256" key="6">
    <source>
        <dbReference type="SAM" id="MobiDB-lite"/>
    </source>
</evidence>
<dbReference type="OrthoDB" id="438440at2759"/>
<comment type="caution">
    <text evidence="8">The sequence shown here is derived from an EMBL/GenBank/DDBJ whole genome shotgun (WGS) entry which is preliminary data.</text>
</comment>
<dbReference type="GO" id="GO:0004806">
    <property type="term" value="F:triacylglycerol lipase activity"/>
    <property type="evidence" value="ECO:0007669"/>
    <property type="project" value="InterPro"/>
</dbReference>
<dbReference type="InterPro" id="IPR029058">
    <property type="entry name" value="AB_hydrolase_fold"/>
</dbReference>
<dbReference type="Proteomes" id="UP000324897">
    <property type="component" value="Unassembled WGS sequence"/>
</dbReference>
<keyword evidence="4" id="KW-0804">Transcription</keyword>
<dbReference type="EMBL" id="RWGY01000562">
    <property type="protein sequence ID" value="TVU00656.1"/>
    <property type="molecule type" value="Genomic_DNA"/>
</dbReference>
<evidence type="ECO:0000256" key="1">
    <source>
        <dbReference type="ARBA" id="ARBA00004123"/>
    </source>
</evidence>